<dbReference type="OMA" id="QECSNYI"/>
<feature type="region of interest" description="Disordered" evidence="1">
    <location>
        <begin position="291"/>
        <end position="318"/>
    </location>
</feature>
<reference evidence="2" key="2">
    <citation type="submission" date="2022-06" db="UniProtKB">
        <authorList>
            <consortium name="EnsemblMetazoa"/>
        </authorList>
    </citation>
    <scope>IDENTIFICATION</scope>
</reference>
<accession>A0A8R1TZZ6</accession>
<sequence length="352" mass="40425">MDFNVESTVEPETSMNIALYDCIPPELIVKIDKYLSFEDSLHFQECSNYIKSVLCFNWCHYDKIQISDDPLDCYIISTKKRAPKREFSETSLNTVFITCDQIVEVMMIVKDIGSLQRCTPDEPQLLKDTSLYQTNGYLGYLFSRTPPQVVNQLKTVSLHVDIMRDNLRELCFPCPTQDLLYSIHHLANSHFETFIQISFCSATIQPEDYHPRNMLLNGMEMTLKNIAKYCAKTDFTVDAAEGYADMTVEKGKVEYSFAFFYYNPHICGIEPPQSTMDGMDQTNEQHVNSAFNDGKLIRNNDKNDNSDSNGNSNSNSNTLVCMNTPNQINCQSDLQISEAMYTSFWRNLMKIH</sequence>
<organism evidence="2 3">
    <name type="scientific">Onchocerca volvulus</name>
    <dbReference type="NCBI Taxonomy" id="6282"/>
    <lineage>
        <taxon>Eukaryota</taxon>
        <taxon>Metazoa</taxon>
        <taxon>Ecdysozoa</taxon>
        <taxon>Nematoda</taxon>
        <taxon>Chromadorea</taxon>
        <taxon>Rhabditida</taxon>
        <taxon>Spirurina</taxon>
        <taxon>Spiruromorpha</taxon>
        <taxon>Filarioidea</taxon>
        <taxon>Onchocercidae</taxon>
        <taxon>Onchocerca</taxon>
    </lineage>
</organism>
<keyword evidence="3" id="KW-1185">Reference proteome</keyword>
<dbReference type="EnsemblMetazoa" id="OVOC7334.1">
    <property type="protein sequence ID" value="OVOC7334.1"/>
    <property type="gene ID" value="WBGene00244143"/>
</dbReference>
<dbReference type="EMBL" id="CMVM020000193">
    <property type="status" value="NOT_ANNOTATED_CDS"/>
    <property type="molecule type" value="Genomic_DNA"/>
</dbReference>
<feature type="compositionally biased region" description="Basic and acidic residues" evidence="1">
    <location>
        <begin position="295"/>
        <end position="305"/>
    </location>
</feature>
<proteinExistence type="predicted"/>
<evidence type="ECO:0000313" key="3">
    <source>
        <dbReference type="Proteomes" id="UP000024404"/>
    </source>
</evidence>
<feature type="compositionally biased region" description="Low complexity" evidence="1">
    <location>
        <begin position="306"/>
        <end position="317"/>
    </location>
</feature>
<name>A0A8R1TZZ6_ONCVO</name>
<dbReference type="Proteomes" id="UP000024404">
    <property type="component" value="Unassembled WGS sequence"/>
</dbReference>
<evidence type="ECO:0000313" key="2">
    <source>
        <dbReference type="EnsemblMetazoa" id="OVOC7334.1"/>
    </source>
</evidence>
<evidence type="ECO:0008006" key="4">
    <source>
        <dbReference type="Google" id="ProtNLM"/>
    </source>
</evidence>
<dbReference type="AlphaFoldDB" id="A0A8R1TZZ6"/>
<reference evidence="3" key="1">
    <citation type="submission" date="2013-10" db="EMBL/GenBank/DDBJ databases">
        <title>Genome sequencing of Onchocerca volvulus.</title>
        <authorList>
            <person name="Cotton J."/>
            <person name="Tsai J."/>
            <person name="Stanley E."/>
            <person name="Tracey A."/>
            <person name="Holroyd N."/>
            <person name="Lustigman S."/>
            <person name="Berriman M."/>
        </authorList>
    </citation>
    <scope>NUCLEOTIDE SEQUENCE</scope>
</reference>
<evidence type="ECO:0000256" key="1">
    <source>
        <dbReference type="SAM" id="MobiDB-lite"/>
    </source>
</evidence>
<protein>
    <recommendedName>
        <fullName evidence="4">F-box domain-containing protein</fullName>
    </recommendedName>
</protein>